<proteinExistence type="predicted"/>
<evidence type="ECO:0000259" key="1">
    <source>
        <dbReference type="Pfam" id="PF20150"/>
    </source>
</evidence>
<dbReference type="EMBL" id="JAQQPM010000001">
    <property type="protein sequence ID" value="KAK2067616.1"/>
    <property type="molecule type" value="Genomic_DNA"/>
</dbReference>
<sequence length="259" mass="29215">MAPTSPSDFTLFSFLPPELRLHIWRLSCQGRVVEIHYSERSDRCLSASSPPTILHVNRESRDEGLRLYVLAFGTRSAPDAHYFSPALDVLYVPRSPGGVGYGNAARDFAHVVGPHTARLVHRLAIDHVAPEIRRPWETYNKFCLMRAFPALEEVYLVLTTTAAAEKRGQEGQRGRHRGHVEFVDPRGDMEAIMKLMHNVRESFTYEVGEPVRLAREEGSVGARKEEDGERDIDNVYRVYVALDMAIDRAWDDGAVPSDA</sequence>
<keyword evidence="3" id="KW-1185">Reference proteome</keyword>
<feature type="domain" description="2EXR" evidence="1">
    <location>
        <begin position="9"/>
        <end position="90"/>
    </location>
</feature>
<dbReference type="PANTHER" id="PTHR35910:SF6">
    <property type="entry name" value="2EXR DOMAIN-CONTAINING PROTEIN"/>
    <property type="match status" value="1"/>
</dbReference>
<evidence type="ECO:0000313" key="2">
    <source>
        <dbReference type="EMBL" id="KAK2067616.1"/>
    </source>
</evidence>
<accession>A0AAD9HY71</accession>
<comment type="caution">
    <text evidence="2">The sequence shown here is derived from an EMBL/GenBank/DDBJ whole genome shotgun (WGS) entry which is preliminary data.</text>
</comment>
<reference evidence="2" key="1">
    <citation type="journal article" date="2023" name="Mol. Plant Microbe Interact.">
        <title>Elucidating the Obligate Nature and Biological Capacity of an Invasive Fungal Corn Pathogen.</title>
        <authorList>
            <person name="MacCready J.S."/>
            <person name="Roggenkamp E.M."/>
            <person name="Gdanetz K."/>
            <person name="Chilvers M.I."/>
        </authorList>
    </citation>
    <scope>NUCLEOTIDE SEQUENCE</scope>
    <source>
        <strain evidence="2">PM02</strain>
    </source>
</reference>
<organism evidence="2 3">
    <name type="scientific">Phyllachora maydis</name>
    <dbReference type="NCBI Taxonomy" id="1825666"/>
    <lineage>
        <taxon>Eukaryota</taxon>
        <taxon>Fungi</taxon>
        <taxon>Dikarya</taxon>
        <taxon>Ascomycota</taxon>
        <taxon>Pezizomycotina</taxon>
        <taxon>Sordariomycetes</taxon>
        <taxon>Sordariomycetidae</taxon>
        <taxon>Phyllachorales</taxon>
        <taxon>Phyllachoraceae</taxon>
        <taxon>Phyllachora</taxon>
    </lineage>
</organism>
<dbReference type="Pfam" id="PF20150">
    <property type="entry name" value="2EXR"/>
    <property type="match status" value="1"/>
</dbReference>
<evidence type="ECO:0000313" key="3">
    <source>
        <dbReference type="Proteomes" id="UP001217918"/>
    </source>
</evidence>
<dbReference type="AlphaFoldDB" id="A0AAD9HY71"/>
<dbReference type="Proteomes" id="UP001217918">
    <property type="component" value="Unassembled WGS sequence"/>
</dbReference>
<protein>
    <recommendedName>
        <fullName evidence="1">2EXR domain-containing protein</fullName>
    </recommendedName>
</protein>
<dbReference type="PANTHER" id="PTHR35910">
    <property type="entry name" value="2EXR DOMAIN-CONTAINING PROTEIN"/>
    <property type="match status" value="1"/>
</dbReference>
<dbReference type="InterPro" id="IPR045518">
    <property type="entry name" value="2EXR"/>
</dbReference>
<name>A0AAD9HY71_9PEZI</name>
<gene>
    <name evidence="2" type="ORF">P8C59_001339</name>
</gene>